<comment type="caution">
    <text evidence="1">The sequence shown here is derived from an EMBL/GenBank/DDBJ whole genome shotgun (WGS) entry which is preliminary data.</text>
</comment>
<protein>
    <submittedName>
        <fullName evidence="1">Uncharacterized protein</fullName>
    </submittedName>
</protein>
<dbReference type="RefSeq" id="WP_023859720.1">
    <property type="nucleotide sequence ID" value="NZ_AWWH01000130.1"/>
</dbReference>
<reference evidence="1 2" key="1">
    <citation type="journal article" date="2014" name="Genome Announc.">
        <title>The Genome of the Predominant Equine Lactobacillus Species, Lactobacillus equi, Is Reflective of Its Lifestyle Adaptations to an Herbivorous Host.</title>
        <authorList>
            <person name="O'Donnell M.M."/>
            <person name="Harris H.M."/>
            <person name="O'Toole P.W."/>
            <person name="Ross R.P."/>
        </authorList>
    </citation>
    <scope>NUCLEOTIDE SEQUENCE [LARGE SCALE GENOMIC DNA]</scope>
    <source>
        <strain evidence="1 2">DPC 6820</strain>
    </source>
</reference>
<keyword evidence="2" id="KW-1185">Reference proteome</keyword>
<dbReference type="Proteomes" id="UP000018559">
    <property type="component" value="Unassembled WGS sequence"/>
</dbReference>
<gene>
    <name evidence="1" type="ORF">LEQ_1523c</name>
</gene>
<accession>V7HXX0</accession>
<dbReference type="EMBL" id="AWWH01000130">
    <property type="protein sequence ID" value="ETA74063.1"/>
    <property type="molecule type" value="Genomic_DNA"/>
</dbReference>
<dbReference type="AlphaFoldDB" id="V7HXX0"/>
<proteinExistence type="predicted"/>
<name>V7HXX0_9LACO</name>
<evidence type="ECO:0000313" key="2">
    <source>
        <dbReference type="Proteomes" id="UP000018559"/>
    </source>
</evidence>
<dbReference type="PATRIC" id="fig|1392007.3.peg.1131"/>
<evidence type="ECO:0000313" key="1">
    <source>
        <dbReference type="EMBL" id="ETA74063.1"/>
    </source>
</evidence>
<sequence>MGFSIRQKELYMLVLEKSKEGGQIPLYAVTELMETNPEIFTGLKLQRVIGAAEEVEKFWRLRP</sequence>
<organism evidence="1 2">
    <name type="scientific">Ligilactobacillus equi DPC 6820</name>
    <dbReference type="NCBI Taxonomy" id="1392007"/>
    <lineage>
        <taxon>Bacteria</taxon>
        <taxon>Bacillati</taxon>
        <taxon>Bacillota</taxon>
        <taxon>Bacilli</taxon>
        <taxon>Lactobacillales</taxon>
        <taxon>Lactobacillaceae</taxon>
        <taxon>Ligilactobacillus</taxon>
    </lineage>
</organism>